<evidence type="ECO:0000313" key="2">
    <source>
        <dbReference type="Proteomes" id="UP001498398"/>
    </source>
</evidence>
<organism evidence="1 2">
    <name type="scientific">Marasmiellus scandens</name>
    <dbReference type="NCBI Taxonomy" id="2682957"/>
    <lineage>
        <taxon>Eukaryota</taxon>
        <taxon>Fungi</taxon>
        <taxon>Dikarya</taxon>
        <taxon>Basidiomycota</taxon>
        <taxon>Agaricomycotina</taxon>
        <taxon>Agaricomycetes</taxon>
        <taxon>Agaricomycetidae</taxon>
        <taxon>Agaricales</taxon>
        <taxon>Marasmiineae</taxon>
        <taxon>Omphalotaceae</taxon>
        <taxon>Marasmiellus</taxon>
    </lineage>
</organism>
<protein>
    <submittedName>
        <fullName evidence="1">Uncharacterized protein</fullName>
    </submittedName>
</protein>
<proteinExistence type="predicted"/>
<dbReference type="EMBL" id="JBANRG010000050">
    <property type="protein sequence ID" value="KAK7444579.1"/>
    <property type="molecule type" value="Genomic_DNA"/>
</dbReference>
<reference evidence="1 2" key="1">
    <citation type="submission" date="2024-01" db="EMBL/GenBank/DDBJ databases">
        <title>A draft genome for the cacao thread blight pathogen Marasmiellus scandens.</title>
        <authorList>
            <person name="Baruah I.K."/>
            <person name="Leung J."/>
            <person name="Bukari Y."/>
            <person name="Amoako-Attah I."/>
            <person name="Meinhardt L.W."/>
            <person name="Bailey B.A."/>
            <person name="Cohen S.P."/>
        </authorList>
    </citation>
    <scope>NUCLEOTIDE SEQUENCE [LARGE SCALE GENOMIC DNA]</scope>
    <source>
        <strain evidence="1 2">GH-19</strain>
    </source>
</reference>
<name>A0ABR1J321_9AGAR</name>
<evidence type="ECO:0000313" key="1">
    <source>
        <dbReference type="EMBL" id="KAK7444579.1"/>
    </source>
</evidence>
<accession>A0ABR1J321</accession>
<gene>
    <name evidence="1" type="ORF">VKT23_015257</name>
</gene>
<keyword evidence="2" id="KW-1185">Reference proteome</keyword>
<dbReference type="Proteomes" id="UP001498398">
    <property type="component" value="Unassembled WGS sequence"/>
</dbReference>
<comment type="caution">
    <text evidence="1">The sequence shown here is derived from an EMBL/GenBank/DDBJ whole genome shotgun (WGS) entry which is preliminary data.</text>
</comment>
<sequence>MLVSTIIEDGLRSQRGSDHIPSESEVTALDSVNSIIKSLADMIKNRVPLPEDFNPLKGSDFREGDEKKVFLERAFAYVIYPRTNGMNWMFGTTLYVSCVHVLE</sequence>